<dbReference type="Proteomes" id="UP001293718">
    <property type="component" value="Unassembled WGS sequence"/>
</dbReference>
<dbReference type="SUPFAM" id="SSF48029">
    <property type="entry name" value="FliG"/>
    <property type="match status" value="1"/>
</dbReference>
<dbReference type="PANTHER" id="PTHR10217">
    <property type="entry name" value="VOLTAGE AND LIGAND GATED POTASSIUM CHANNEL"/>
    <property type="match status" value="1"/>
</dbReference>
<accession>A0ABU5IAK9</accession>
<dbReference type="InterPro" id="IPR018490">
    <property type="entry name" value="cNMP-bd_dom_sf"/>
</dbReference>
<reference evidence="2 3" key="1">
    <citation type="submission" date="2023-11" db="EMBL/GenBank/DDBJ databases">
        <title>Draft genome of Azohydromonas lata strain H1 (DSM1123), a polyhydroxyalkanoate producer.</title>
        <authorList>
            <person name="Traversa D."/>
            <person name="D'Addabbo P."/>
            <person name="Pazzani C."/>
            <person name="Manzari C."/>
            <person name="Chiara M."/>
            <person name="Scrascia M."/>
        </authorList>
    </citation>
    <scope>NUCLEOTIDE SEQUENCE [LARGE SCALE GENOMIC DNA]</scope>
    <source>
        <strain evidence="2 3">H1</strain>
    </source>
</reference>
<dbReference type="PROSITE" id="PS50042">
    <property type="entry name" value="CNMP_BINDING_3"/>
    <property type="match status" value="1"/>
</dbReference>
<dbReference type="Pfam" id="PF00027">
    <property type="entry name" value="cNMP_binding"/>
    <property type="match status" value="1"/>
</dbReference>
<dbReference type="CDD" id="cd00038">
    <property type="entry name" value="CAP_ED"/>
    <property type="match status" value="1"/>
</dbReference>
<dbReference type="SMART" id="SM00100">
    <property type="entry name" value="cNMP"/>
    <property type="match status" value="1"/>
</dbReference>
<dbReference type="PANTHER" id="PTHR10217:SF435">
    <property type="entry name" value="POTASSIUM VOLTAGE-GATED CHANNEL PROTEIN EAG"/>
    <property type="match status" value="1"/>
</dbReference>
<dbReference type="Gene3D" id="1.10.220.30">
    <property type="match status" value="1"/>
</dbReference>
<evidence type="ECO:0000313" key="3">
    <source>
        <dbReference type="Proteomes" id="UP001293718"/>
    </source>
</evidence>
<comment type="caution">
    <text evidence="2">The sequence shown here is derived from an EMBL/GenBank/DDBJ whole genome shotgun (WGS) entry which is preliminary data.</text>
</comment>
<dbReference type="SUPFAM" id="SSF51206">
    <property type="entry name" value="cAMP-binding domain-like"/>
    <property type="match status" value="1"/>
</dbReference>
<organism evidence="2 3">
    <name type="scientific">Azohydromonas lata</name>
    <dbReference type="NCBI Taxonomy" id="45677"/>
    <lineage>
        <taxon>Bacteria</taxon>
        <taxon>Pseudomonadati</taxon>
        <taxon>Pseudomonadota</taxon>
        <taxon>Betaproteobacteria</taxon>
        <taxon>Burkholderiales</taxon>
        <taxon>Sphaerotilaceae</taxon>
        <taxon>Azohydromonas</taxon>
    </lineage>
</organism>
<name>A0ABU5IAK9_9BURK</name>
<proteinExistence type="predicted"/>
<sequence>MKKVSPGEVILSEGYMGLPAIFVIKDGQVEISITRDDIRIVLGTLGKGQFFGEDVLVSSEPRRYTARALSYCELQVVEAAAVKVAMEGIPSFLRHMLRSLIQAAMKKDEQLAGHENIQRQSDILSCAHILALMGAADAPARAARREREGEPNLPVADVIRRIRDVTGHSRRHVAATLKRMAMLNLISLNNGSVSLDANADGVVSAAQTLSFHPTAIVTRAQELAKHNFDGRLQGELELIGLDDLETLTGVERNQLLKKLAAAEIAEDVFNFSRTEVLRFISEKGRDYFAKRQNRGQLESVDDLLYVDKRILFDVLNGVDEFDLAKLFQQISDKELLTKLYGCLSKSKREEIEKIVAQSDGGDPYEAEQVEQTVLEAVKALRRPPGASAQAAEPASPY</sequence>
<dbReference type="InterPro" id="IPR000595">
    <property type="entry name" value="cNMP-bd_dom"/>
</dbReference>
<evidence type="ECO:0000313" key="2">
    <source>
        <dbReference type="EMBL" id="MDZ5456136.1"/>
    </source>
</evidence>
<keyword evidence="3" id="KW-1185">Reference proteome</keyword>
<dbReference type="InterPro" id="IPR014710">
    <property type="entry name" value="RmlC-like_jellyroll"/>
</dbReference>
<dbReference type="InterPro" id="IPR011002">
    <property type="entry name" value="FliG_a-hlx"/>
</dbReference>
<gene>
    <name evidence="2" type="ORF">SM757_06080</name>
</gene>
<dbReference type="RefSeq" id="WP_322464824.1">
    <property type="nucleotide sequence ID" value="NZ_JAXOJX010000006.1"/>
</dbReference>
<feature type="domain" description="Cyclic nucleotide-binding" evidence="1">
    <location>
        <begin position="1"/>
        <end position="103"/>
    </location>
</feature>
<dbReference type="InterPro" id="IPR050818">
    <property type="entry name" value="KCNH_animal-type"/>
</dbReference>
<dbReference type="EMBL" id="JAXOJX010000006">
    <property type="protein sequence ID" value="MDZ5456136.1"/>
    <property type="molecule type" value="Genomic_DNA"/>
</dbReference>
<evidence type="ECO:0000259" key="1">
    <source>
        <dbReference type="PROSITE" id="PS50042"/>
    </source>
</evidence>
<protein>
    <submittedName>
        <fullName evidence="2">Cyclic nucleotide-binding domain-containing protein</fullName>
    </submittedName>
</protein>
<dbReference type="Gene3D" id="2.60.120.10">
    <property type="entry name" value="Jelly Rolls"/>
    <property type="match status" value="1"/>
</dbReference>